<organism evidence="1 2">
    <name type="scientific">Megasphaera micronuciformis F0359</name>
    <dbReference type="NCBI Taxonomy" id="706434"/>
    <lineage>
        <taxon>Bacteria</taxon>
        <taxon>Bacillati</taxon>
        <taxon>Bacillota</taxon>
        <taxon>Negativicutes</taxon>
        <taxon>Veillonellales</taxon>
        <taxon>Veillonellaceae</taxon>
        <taxon>Megasphaera</taxon>
    </lineage>
</organism>
<comment type="caution">
    <text evidence="1">The sequence shown here is derived from an EMBL/GenBank/DDBJ whole genome shotgun (WGS) entry which is preliminary data.</text>
</comment>
<evidence type="ECO:0000313" key="1">
    <source>
        <dbReference type="EMBL" id="EFQ04494.1"/>
    </source>
</evidence>
<dbReference type="HOGENOM" id="CLU_3119593_0_0_9"/>
<dbReference type="AlphaFoldDB" id="E2ZB20"/>
<accession>E2ZB20</accession>
<proteinExistence type="predicted"/>
<dbReference type="EMBL" id="AECS01000016">
    <property type="protein sequence ID" value="EFQ04494.1"/>
    <property type="molecule type" value="Genomic_DNA"/>
</dbReference>
<reference evidence="1 2" key="1">
    <citation type="submission" date="2010-08" db="EMBL/GenBank/DDBJ databases">
        <authorList>
            <person name="Weinstock G."/>
            <person name="Sodergren E."/>
            <person name="Clifton S."/>
            <person name="Fulton L."/>
            <person name="Fulton B."/>
            <person name="Courtney L."/>
            <person name="Fronick C."/>
            <person name="Harrison M."/>
            <person name="Strong C."/>
            <person name="Farmer C."/>
            <person name="Delahaunty K."/>
            <person name="Markovic C."/>
            <person name="Hall O."/>
            <person name="Minx P."/>
            <person name="Tomlinson C."/>
            <person name="Mitreva M."/>
            <person name="Hou S."/>
            <person name="Chen J."/>
            <person name="Wollam A."/>
            <person name="Pepin K.H."/>
            <person name="Johnson M."/>
            <person name="Bhonagiri V."/>
            <person name="Zhang X."/>
            <person name="Suruliraj S."/>
            <person name="Warren W."/>
            <person name="Chinwalla A."/>
            <person name="Mardis E.R."/>
            <person name="Wilson R.K."/>
        </authorList>
    </citation>
    <scope>NUCLEOTIDE SEQUENCE [LARGE SCALE GENOMIC DNA]</scope>
    <source>
        <strain evidence="1 2">F0359</strain>
    </source>
</reference>
<sequence>MKRELIYILLQIFLKSFFLCIKNNKWGLKISYRVSWRHLINAKHKPPLTI</sequence>
<dbReference type="STRING" id="706434.HMPREF9429_00646"/>
<dbReference type="Proteomes" id="UP000003195">
    <property type="component" value="Unassembled WGS sequence"/>
</dbReference>
<gene>
    <name evidence="1" type="ORF">HMPREF9429_00646</name>
</gene>
<protein>
    <submittedName>
        <fullName evidence="1">Uncharacterized protein</fullName>
    </submittedName>
</protein>
<keyword evidence="2" id="KW-1185">Reference proteome</keyword>
<name>E2ZB20_9FIRM</name>
<evidence type="ECO:0000313" key="2">
    <source>
        <dbReference type="Proteomes" id="UP000003195"/>
    </source>
</evidence>